<organism evidence="3 4">
    <name type="scientific">Metarhizium rileyi (strain RCEF 4871)</name>
    <name type="common">Nomuraea rileyi</name>
    <dbReference type="NCBI Taxonomy" id="1649241"/>
    <lineage>
        <taxon>Eukaryota</taxon>
        <taxon>Fungi</taxon>
        <taxon>Dikarya</taxon>
        <taxon>Ascomycota</taxon>
        <taxon>Pezizomycotina</taxon>
        <taxon>Sordariomycetes</taxon>
        <taxon>Hypocreomycetidae</taxon>
        <taxon>Hypocreales</taxon>
        <taxon>Clavicipitaceae</taxon>
        <taxon>Metarhizium</taxon>
    </lineage>
</organism>
<proteinExistence type="predicted"/>
<comment type="caution">
    <text evidence="3">The sequence shown here is derived from an EMBL/GenBank/DDBJ whole genome shotgun (WGS) entry which is preliminary data.</text>
</comment>
<keyword evidence="4" id="KW-1185">Reference proteome</keyword>
<feature type="compositionally biased region" description="Polar residues" evidence="1">
    <location>
        <begin position="297"/>
        <end position="314"/>
    </location>
</feature>
<feature type="domain" description="DUF7053" evidence="2">
    <location>
        <begin position="3"/>
        <end position="175"/>
    </location>
</feature>
<dbReference type="PANTHER" id="PTHR38117">
    <property type="entry name" value="NACHT AND WD40 DOMAIN PROTEIN"/>
    <property type="match status" value="1"/>
</dbReference>
<feature type="region of interest" description="Disordered" evidence="1">
    <location>
        <begin position="297"/>
        <end position="363"/>
    </location>
</feature>
<evidence type="ECO:0000256" key="1">
    <source>
        <dbReference type="SAM" id="MobiDB-lite"/>
    </source>
</evidence>
<evidence type="ECO:0000313" key="4">
    <source>
        <dbReference type="Proteomes" id="UP000243498"/>
    </source>
</evidence>
<dbReference type="STRING" id="1081105.A0A166YF32"/>
<reference evidence="3 4" key="1">
    <citation type="journal article" date="2016" name="Genome Biol. Evol.">
        <title>Divergent and convergent evolution of fungal pathogenicity.</title>
        <authorList>
            <person name="Shang Y."/>
            <person name="Xiao G."/>
            <person name="Zheng P."/>
            <person name="Cen K."/>
            <person name="Zhan S."/>
            <person name="Wang C."/>
        </authorList>
    </citation>
    <scope>NUCLEOTIDE SEQUENCE [LARGE SCALE GENOMIC DNA]</scope>
    <source>
        <strain evidence="3 4">RCEF 4871</strain>
    </source>
</reference>
<protein>
    <recommendedName>
        <fullName evidence="2">DUF7053 domain-containing protein</fullName>
    </recommendedName>
</protein>
<dbReference type="EMBL" id="AZHC01000033">
    <property type="protein sequence ID" value="OAA36839.1"/>
    <property type="molecule type" value="Genomic_DNA"/>
</dbReference>
<dbReference type="Pfam" id="PF23155">
    <property type="entry name" value="DUF7053"/>
    <property type="match status" value="1"/>
</dbReference>
<dbReference type="OrthoDB" id="5078320at2759"/>
<dbReference type="AlphaFoldDB" id="A0A166YF32"/>
<feature type="compositionally biased region" description="Basic and acidic residues" evidence="1">
    <location>
        <begin position="353"/>
        <end position="363"/>
    </location>
</feature>
<name>A0A166YF32_METRR</name>
<evidence type="ECO:0000259" key="2">
    <source>
        <dbReference type="Pfam" id="PF23155"/>
    </source>
</evidence>
<sequence>MLRKKEAFTVITPIPGFIPRQLALDILHSHSEVITLNPLVLDHRPIPAPRNSAADEFYSTWYEITQRIQFVPGVGNLGSGKITFNGCFHDMPWGLQTHVYAPFNIDMRSKYQIGGNQPGLEPPEQREIGLGAPADGLYLREDIEIKCNITMVSFVKSQAKAANKEMVQRIVKKAELLDAGVLKAMMEDGKLKTINPNDRSKLDRNSIIGHSPSPGIGSPQMAFQQPQTSPYQLPTTSPSHPHHPQQIYQGEGQAMPYSYAKYAPPAAVELPGDTHQYQYYHSQPQPQVHQSQDFNTTYRQSMSSSDPRWSQGQLRPSLADTHRTSVSSAVSGAGSFGHPSPGLQRTAFASDLAAHRETKNEHK</sequence>
<feature type="compositionally biased region" description="Polar residues" evidence="1">
    <location>
        <begin position="221"/>
        <end position="233"/>
    </location>
</feature>
<dbReference type="InterPro" id="IPR055481">
    <property type="entry name" value="DUF7053"/>
</dbReference>
<feature type="region of interest" description="Disordered" evidence="1">
    <location>
        <begin position="192"/>
        <end position="247"/>
    </location>
</feature>
<accession>A0A166YF32</accession>
<dbReference type="OMA" id="ISQRIQY"/>
<evidence type="ECO:0000313" key="3">
    <source>
        <dbReference type="EMBL" id="OAA36839.1"/>
    </source>
</evidence>
<dbReference type="Proteomes" id="UP000243498">
    <property type="component" value="Unassembled WGS sequence"/>
</dbReference>
<dbReference type="PANTHER" id="PTHR38117:SF2">
    <property type="entry name" value="NACHT AND WD40 DOMAIN PROTEIN"/>
    <property type="match status" value="1"/>
</dbReference>
<gene>
    <name evidence="3" type="ORF">NOR_07359</name>
</gene>